<evidence type="ECO:0000256" key="2">
    <source>
        <dbReference type="ARBA" id="ARBA00022857"/>
    </source>
</evidence>
<keyword evidence="5" id="KW-1185">Reference proteome</keyword>
<protein>
    <submittedName>
        <fullName evidence="4">Carbonyl reductase</fullName>
    </submittedName>
</protein>
<dbReference type="SUPFAM" id="SSF51735">
    <property type="entry name" value="NAD(P)-binding Rossmann-fold domains"/>
    <property type="match status" value="1"/>
</dbReference>
<comment type="caution">
    <text evidence="4">The sequence shown here is derived from an EMBL/GenBank/DDBJ whole genome shotgun (WGS) entry which is preliminary data.</text>
</comment>
<dbReference type="GO" id="GO:0016491">
    <property type="term" value="F:oxidoreductase activity"/>
    <property type="evidence" value="ECO:0007669"/>
    <property type="project" value="UniProtKB-KW"/>
</dbReference>
<evidence type="ECO:0000313" key="5">
    <source>
        <dbReference type="Proteomes" id="UP000700596"/>
    </source>
</evidence>
<gene>
    <name evidence="4" type="ORF">B0J11DRAFT_522448</name>
</gene>
<dbReference type="InterPro" id="IPR036291">
    <property type="entry name" value="NAD(P)-bd_dom_sf"/>
</dbReference>
<dbReference type="PRINTS" id="PR00081">
    <property type="entry name" value="GDHRDH"/>
</dbReference>
<sequence>MEPFKKQFSPGDIPDLSEKIAIVTGGATGIGKETVIQLLQHNARVYIASRSKKKFQELLEDLSETDKYQSLRFLELDLSDVRSCIHAAKQFKELETRLDILVANAALSVMPQTLTLDGLEIQFGTNHFGHFVFIYNLLDLMKQTSNQFGDVRVVVVASHAHAMYKPIPGVIIDFESLRVAGLTSLRTLADVQASLQRYARSKLSNILFTRALHKHLQDTGYSDVFVNCLNPGTIGTSTATDSAAIPAWIASLSSLAVGVTSIPAQDGARTTLLLATDPEIAIRKLSGRYFDVGPLSGKFWYGYSWDATEAKLSNAAKNEELTEALWKWSMDMMKTVSLDGAS</sequence>
<evidence type="ECO:0000256" key="3">
    <source>
        <dbReference type="ARBA" id="ARBA00023002"/>
    </source>
</evidence>
<comment type="similarity">
    <text evidence="1">Belongs to the short-chain dehydrogenases/reductases (SDR) family.</text>
</comment>
<dbReference type="PANTHER" id="PTHR24320">
    <property type="entry name" value="RETINOL DEHYDROGENASE"/>
    <property type="match status" value="1"/>
</dbReference>
<name>A0A9P9IT73_9PLEO</name>
<dbReference type="Pfam" id="PF00106">
    <property type="entry name" value="adh_short"/>
    <property type="match status" value="1"/>
</dbReference>
<proteinExistence type="inferred from homology"/>
<reference evidence="4" key="1">
    <citation type="journal article" date="2021" name="Nat. Commun.">
        <title>Genetic determinants of endophytism in the Arabidopsis root mycobiome.</title>
        <authorList>
            <person name="Mesny F."/>
            <person name="Miyauchi S."/>
            <person name="Thiergart T."/>
            <person name="Pickel B."/>
            <person name="Atanasova L."/>
            <person name="Karlsson M."/>
            <person name="Huettel B."/>
            <person name="Barry K.W."/>
            <person name="Haridas S."/>
            <person name="Chen C."/>
            <person name="Bauer D."/>
            <person name="Andreopoulos W."/>
            <person name="Pangilinan J."/>
            <person name="LaButti K."/>
            <person name="Riley R."/>
            <person name="Lipzen A."/>
            <person name="Clum A."/>
            <person name="Drula E."/>
            <person name="Henrissat B."/>
            <person name="Kohler A."/>
            <person name="Grigoriev I.V."/>
            <person name="Martin F.M."/>
            <person name="Hacquard S."/>
        </authorList>
    </citation>
    <scope>NUCLEOTIDE SEQUENCE</scope>
    <source>
        <strain evidence="4">MPI-CAGE-CH-0243</strain>
    </source>
</reference>
<keyword evidence="2" id="KW-0521">NADP</keyword>
<evidence type="ECO:0000256" key="1">
    <source>
        <dbReference type="ARBA" id="ARBA00006484"/>
    </source>
</evidence>
<dbReference type="Proteomes" id="UP000700596">
    <property type="component" value="Unassembled WGS sequence"/>
</dbReference>
<organism evidence="4 5">
    <name type="scientific">Dendryphion nanum</name>
    <dbReference type="NCBI Taxonomy" id="256645"/>
    <lineage>
        <taxon>Eukaryota</taxon>
        <taxon>Fungi</taxon>
        <taxon>Dikarya</taxon>
        <taxon>Ascomycota</taxon>
        <taxon>Pezizomycotina</taxon>
        <taxon>Dothideomycetes</taxon>
        <taxon>Pleosporomycetidae</taxon>
        <taxon>Pleosporales</taxon>
        <taxon>Torulaceae</taxon>
        <taxon>Dendryphion</taxon>
    </lineage>
</organism>
<keyword evidence="3" id="KW-0560">Oxidoreductase</keyword>
<dbReference type="Gene3D" id="3.40.50.720">
    <property type="entry name" value="NAD(P)-binding Rossmann-like Domain"/>
    <property type="match status" value="1"/>
</dbReference>
<dbReference type="InterPro" id="IPR002347">
    <property type="entry name" value="SDR_fam"/>
</dbReference>
<dbReference type="OrthoDB" id="191139at2759"/>
<dbReference type="AlphaFoldDB" id="A0A9P9IT73"/>
<dbReference type="EMBL" id="JAGMWT010000004">
    <property type="protein sequence ID" value="KAH7130114.1"/>
    <property type="molecule type" value="Genomic_DNA"/>
</dbReference>
<accession>A0A9P9IT73</accession>
<evidence type="ECO:0000313" key="4">
    <source>
        <dbReference type="EMBL" id="KAH7130114.1"/>
    </source>
</evidence>
<dbReference type="PANTHER" id="PTHR24320:SF282">
    <property type="entry name" value="WW DOMAIN-CONTAINING OXIDOREDUCTASE"/>
    <property type="match status" value="1"/>
</dbReference>